<comment type="caution">
    <text evidence="12">Lacks conserved residue(s) required for the propagation of feature annotation.</text>
</comment>
<dbReference type="InterPro" id="IPR013839">
    <property type="entry name" value="DNAligase_adenylation"/>
</dbReference>
<dbReference type="EMBL" id="CP021434">
    <property type="protein sequence ID" value="ARU60163.1"/>
    <property type="molecule type" value="Genomic_DNA"/>
</dbReference>
<feature type="binding site" evidence="12">
    <location>
        <position position="300"/>
    </location>
    <ligand>
        <name>NAD(+)</name>
        <dbReference type="ChEBI" id="CHEBI:57540"/>
    </ligand>
</feature>
<evidence type="ECO:0000256" key="2">
    <source>
        <dbReference type="ARBA" id="ARBA00022598"/>
    </source>
</evidence>
<dbReference type="Pfam" id="PF03120">
    <property type="entry name" value="OB_DNA_ligase"/>
    <property type="match status" value="1"/>
</dbReference>
<gene>
    <name evidence="12" type="primary">ligA</name>
    <name evidence="14" type="ORF">CBW65_03140</name>
</gene>
<feature type="binding site" evidence="12">
    <location>
        <position position="125"/>
    </location>
    <ligand>
        <name>NAD(+)</name>
        <dbReference type="ChEBI" id="CHEBI:57540"/>
    </ligand>
</feature>
<dbReference type="SUPFAM" id="SSF52113">
    <property type="entry name" value="BRCT domain"/>
    <property type="match status" value="1"/>
</dbReference>
<dbReference type="InterPro" id="IPR010994">
    <property type="entry name" value="RuvA_2-like"/>
</dbReference>
<keyword evidence="8 12" id="KW-0520">NAD</keyword>
<keyword evidence="3 12" id="KW-0235">DNA replication</keyword>
<dbReference type="CDD" id="cd00114">
    <property type="entry name" value="LIGANc"/>
    <property type="match status" value="1"/>
</dbReference>
<dbReference type="SMART" id="SM00532">
    <property type="entry name" value="LIGANc"/>
    <property type="match status" value="1"/>
</dbReference>
<comment type="similarity">
    <text evidence="12">Belongs to the NAD-dependent DNA ligase family. LigA subfamily.</text>
</comment>
<dbReference type="Proteomes" id="UP000195437">
    <property type="component" value="Chromosome"/>
</dbReference>
<proteinExistence type="inferred from homology"/>
<sequence length="681" mass="75484">MTVQDKEQRIRELIELITEYDYHYYTLDKPKVTDADWDRLYDELVRLEAETGITLPNSPTHRVGSGILVDTFPEHKHLARLWSLDKAQSADELREWDKRVRKLILDHNTKNPDGQPLPEPQYVLEQKFDGLTINLTYENGVLVQAATRGRGVVGESILPQVKTIKSVPLSIPFRDGLIEVQGEAIMPLSVLAKYNEQATETGAELLKNARNAASGALRQKNVESTAKRNLDAYLYGIGYFEGIDFDTHEQILDFLRENRIKTSSYSKVYADIEAVIEEIARFDQEDHPHLDYLIDGMVIKINDLATRVALGFTDKFPRWAVAFKFEAEEYSTILQSVVWDVGRTGKITPTALLEPVDIGGVTVQRATLNNWGDIQRKGVQVGSRIAIRRSNDVIPEVLFALEDDELQTTPIDKPEHCPSCGSELVEKGAHLFCQNTDGCRTQVVNRISHFASRGGMDIETFSIKTAEQLFDELGVSDPADLYDSLSMDKLLSLPRFGEKKAQNLLAAIEKSKSKDLTSFLNALGIPNTGARMARDLAETFGTLERVQSAAFEELVAIPGFGDIVAESITTFFGQERIQQSIQRMLDAGVTPTHEAPQIVEAAAESPFFGKTVVLTGTLTTMGRNDAKAKLEAFGAKVTGSVSKKTDFVVAGEEAGSKLTKAQDLGVTVLTEQEFIALIGEA</sequence>
<dbReference type="InterPro" id="IPR013840">
    <property type="entry name" value="DNAligase_N"/>
</dbReference>
<evidence type="ECO:0000313" key="15">
    <source>
        <dbReference type="Proteomes" id="UP000195437"/>
    </source>
</evidence>
<dbReference type="RefSeq" id="WP_232463435.1">
    <property type="nucleotide sequence ID" value="NZ_CP021434.1"/>
</dbReference>
<feature type="binding site" evidence="12">
    <location>
        <position position="183"/>
    </location>
    <ligand>
        <name>NAD(+)</name>
        <dbReference type="ChEBI" id="CHEBI:57540"/>
    </ligand>
</feature>
<keyword evidence="7 12" id="KW-0460">Magnesium</keyword>
<dbReference type="InterPro" id="IPR012340">
    <property type="entry name" value="NA-bd_OB-fold"/>
</dbReference>
<dbReference type="Pfam" id="PF00533">
    <property type="entry name" value="BRCT"/>
    <property type="match status" value="1"/>
</dbReference>
<dbReference type="GO" id="GO:0006281">
    <property type="term" value="P:DNA repair"/>
    <property type="evidence" value="ECO:0007669"/>
    <property type="project" value="UniProtKB-KW"/>
</dbReference>
<dbReference type="GO" id="GO:0003911">
    <property type="term" value="F:DNA ligase (NAD+) activity"/>
    <property type="evidence" value="ECO:0007669"/>
    <property type="project" value="UniProtKB-UniRule"/>
</dbReference>
<protein>
    <recommendedName>
        <fullName evidence="12">DNA ligase</fullName>
        <ecNumber evidence="12">6.5.1.2</ecNumber>
    </recommendedName>
    <alternativeName>
        <fullName evidence="12">Polydeoxyribonucleotide synthase [NAD(+)]</fullName>
    </alternativeName>
</protein>
<keyword evidence="9 12" id="KW-0234">DNA repair</keyword>
<dbReference type="GO" id="GO:0006260">
    <property type="term" value="P:DNA replication"/>
    <property type="evidence" value="ECO:0007669"/>
    <property type="project" value="UniProtKB-KW"/>
</dbReference>
<keyword evidence="4 12" id="KW-0479">Metal-binding</keyword>
<dbReference type="PROSITE" id="PS50172">
    <property type="entry name" value="BRCT"/>
    <property type="match status" value="1"/>
</dbReference>
<feature type="binding site" evidence="12">
    <location>
        <position position="433"/>
    </location>
    <ligand>
        <name>Zn(2+)</name>
        <dbReference type="ChEBI" id="CHEBI:29105"/>
    </ligand>
</feature>
<accession>A0A1Y0IL59</accession>
<evidence type="ECO:0000256" key="9">
    <source>
        <dbReference type="ARBA" id="ARBA00023204"/>
    </source>
</evidence>
<dbReference type="GO" id="GO:0005829">
    <property type="term" value="C:cytosol"/>
    <property type="evidence" value="ECO:0007669"/>
    <property type="project" value="TreeGrafter"/>
</dbReference>
<dbReference type="GO" id="GO:0003677">
    <property type="term" value="F:DNA binding"/>
    <property type="evidence" value="ECO:0007669"/>
    <property type="project" value="InterPro"/>
</dbReference>
<comment type="cofactor">
    <cofactor evidence="12">
        <name>Mg(2+)</name>
        <dbReference type="ChEBI" id="CHEBI:18420"/>
    </cofactor>
    <cofactor evidence="12">
        <name>Mn(2+)</name>
        <dbReference type="ChEBI" id="CHEBI:29035"/>
    </cofactor>
</comment>
<feature type="domain" description="BRCT" evidence="13">
    <location>
        <begin position="602"/>
        <end position="681"/>
    </location>
</feature>
<dbReference type="AlphaFoldDB" id="A0A1Y0IL59"/>
<organism evidence="14 15">
    <name type="scientific">Tumebacillus avium</name>
    <dbReference type="NCBI Taxonomy" id="1903704"/>
    <lineage>
        <taxon>Bacteria</taxon>
        <taxon>Bacillati</taxon>
        <taxon>Bacillota</taxon>
        <taxon>Bacilli</taxon>
        <taxon>Bacillales</taxon>
        <taxon>Alicyclobacillaceae</taxon>
        <taxon>Tumebacillus</taxon>
    </lineage>
</organism>
<dbReference type="SMART" id="SM00278">
    <property type="entry name" value="HhH1"/>
    <property type="match status" value="2"/>
</dbReference>
<dbReference type="PROSITE" id="PS01056">
    <property type="entry name" value="DNA_LIGASE_N2"/>
    <property type="match status" value="1"/>
</dbReference>
<evidence type="ECO:0000256" key="12">
    <source>
        <dbReference type="HAMAP-Rule" id="MF_01588"/>
    </source>
</evidence>
<dbReference type="SUPFAM" id="SSF47781">
    <property type="entry name" value="RuvA domain 2-like"/>
    <property type="match status" value="1"/>
</dbReference>
<name>A0A1Y0IL59_9BACL</name>
<dbReference type="Gene3D" id="1.10.150.20">
    <property type="entry name" value="5' to 3' exonuclease, C-terminal subdomain"/>
    <property type="match status" value="2"/>
</dbReference>
<dbReference type="InterPro" id="IPR001679">
    <property type="entry name" value="DNA_ligase"/>
</dbReference>
<dbReference type="GO" id="GO:0046872">
    <property type="term" value="F:metal ion binding"/>
    <property type="evidence" value="ECO:0007669"/>
    <property type="project" value="UniProtKB-KW"/>
</dbReference>
<comment type="catalytic activity">
    <reaction evidence="11 12">
        <text>NAD(+) + (deoxyribonucleotide)n-3'-hydroxyl + 5'-phospho-(deoxyribonucleotide)m = (deoxyribonucleotide)n+m + AMP + beta-nicotinamide D-nucleotide.</text>
        <dbReference type="EC" id="6.5.1.2"/>
    </reaction>
</comment>
<evidence type="ECO:0000256" key="11">
    <source>
        <dbReference type="ARBA" id="ARBA00034005"/>
    </source>
</evidence>
<dbReference type="SUPFAM" id="SSF50249">
    <property type="entry name" value="Nucleic acid-binding proteins"/>
    <property type="match status" value="1"/>
</dbReference>
<dbReference type="SMART" id="SM00292">
    <property type="entry name" value="BRCT"/>
    <property type="match status" value="1"/>
</dbReference>
<evidence type="ECO:0000256" key="1">
    <source>
        <dbReference type="ARBA" id="ARBA00004067"/>
    </source>
</evidence>
<evidence type="ECO:0000259" key="13">
    <source>
        <dbReference type="PROSITE" id="PS50172"/>
    </source>
</evidence>
<feature type="binding site" evidence="12">
    <location>
        <position position="439"/>
    </location>
    <ligand>
        <name>Zn(2+)</name>
        <dbReference type="ChEBI" id="CHEBI:29105"/>
    </ligand>
</feature>
<dbReference type="Pfam" id="PF01653">
    <property type="entry name" value="DNA_ligase_aden"/>
    <property type="match status" value="1"/>
</dbReference>
<dbReference type="InterPro" id="IPR036420">
    <property type="entry name" value="BRCT_dom_sf"/>
</dbReference>
<dbReference type="InterPro" id="IPR003583">
    <property type="entry name" value="Hlx-hairpin-Hlx_DNA-bd_motif"/>
</dbReference>
<dbReference type="InterPro" id="IPR033136">
    <property type="entry name" value="DNA_ligase_CS"/>
</dbReference>
<dbReference type="Gene3D" id="3.40.50.10190">
    <property type="entry name" value="BRCT domain"/>
    <property type="match status" value="1"/>
</dbReference>
<dbReference type="Gene3D" id="1.10.287.610">
    <property type="entry name" value="Helix hairpin bin"/>
    <property type="match status" value="1"/>
</dbReference>
<keyword evidence="2 12" id="KW-0436">Ligase</keyword>
<reference evidence="15" key="1">
    <citation type="submission" date="2017-05" db="EMBL/GenBank/DDBJ databases">
        <authorList>
            <person name="Sung H."/>
        </authorList>
    </citation>
    <scope>NUCLEOTIDE SEQUENCE [LARGE SCALE GENOMIC DNA]</scope>
    <source>
        <strain evidence="15">AR23208</strain>
    </source>
</reference>
<dbReference type="Gene3D" id="2.40.50.140">
    <property type="entry name" value="Nucleic acid-binding proteins"/>
    <property type="match status" value="1"/>
</dbReference>
<dbReference type="CDD" id="cd17748">
    <property type="entry name" value="BRCT_DNA_ligase_like"/>
    <property type="match status" value="1"/>
</dbReference>
<feature type="binding site" evidence="12">
    <location>
        <position position="417"/>
    </location>
    <ligand>
        <name>Zn(2+)</name>
        <dbReference type="ChEBI" id="CHEBI:29105"/>
    </ligand>
</feature>
<dbReference type="SUPFAM" id="SSF56091">
    <property type="entry name" value="DNA ligase/mRNA capping enzyme, catalytic domain"/>
    <property type="match status" value="1"/>
</dbReference>
<comment type="function">
    <text evidence="1 12">DNA ligase that catalyzes the formation of phosphodiester linkages between 5'-phosphoryl and 3'-hydroxyl groups in double-stranded DNA using NAD as a coenzyme and as the energy source for the reaction. It is essential for DNA replication and repair of damaged DNA.</text>
</comment>
<evidence type="ECO:0000256" key="10">
    <source>
        <dbReference type="ARBA" id="ARBA00023211"/>
    </source>
</evidence>
<dbReference type="Pfam" id="PF12826">
    <property type="entry name" value="HHH_2"/>
    <property type="match status" value="1"/>
</dbReference>
<dbReference type="NCBIfam" id="NF005932">
    <property type="entry name" value="PRK07956.1"/>
    <property type="match status" value="1"/>
</dbReference>
<keyword evidence="15" id="KW-1185">Reference proteome</keyword>
<dbReference type="HAMAP" id="MF_01588">
    <property type="entry name" value="DNA_ligase_A"/>
    <property type="match status" value="1"/>
</dbReference>
<feature type="binding site" evidence="12">
    <location>
        <position position="324"/>
    </location>
    <ligand>
        <name>NAD(+)</name>
        <dbReference type="ChEBI" id="CHEBI:57540"/>
    </ligand>
</feature>
<dbReference type="EC" id="6.5.1.2" evidence="12"/>
<keyword evidence="10 12" id="KW-0464">Manganese</keyword>
<dbReference type="InterPro" id="IPR004150">
    <property type="entry name" value="NAD_DNA_ligase_OB"/>
</dbReference>
<evidence type="ECO:0000256" key="3">
    <source>
        <dbReference type="ARBA" id="ARBA00022705"/>
    </source>
</evidence>
<evidence type="ECO:0000256" key="8">
    <source>
        <dbReference type="ARBA" id="ARBA00023027"/>
    </source>
</evidence>
<feature type="active site" description="N6-AMP-lysine intermediate" evidence="12">
    <location>
        <position position="127"/>
    </location>
</feature>
<dbReference type="KEGG" id="tum:CBW65_03140"/>
<dbReference type="PANTHER" id="PTHR23389">
    <property type="entry name" value="CHROMOSOME TRANSMISSION FIDELITY FACTOR 18"/>
    <property type="match status" value="1"/>
</dbReference>
<dbReference type="InterPro" id="IPR041663">
    <property type="entry name" value="DisA/LigA_HHH"/>
</dbReference>
<feature type="binding site" evidence="12">
    <location>
        <position position="148"/>
    </location>
    <ligand>
        <name>NAD(+)</name>
        <dbReference type="ChEBI" id="CHEBI:57540"/>
    </ligand>
</feature>
<dbReference type="PIRSF" id="PIRSF001604">
    <property type="entry name" value="LigA"/>
    <property type="match status" value="1"/>
</dbReference>
<dbReference type="NCBIfam" id="TIGR00575">
    <property type="entry name" value="dnlj"/>
    <property type="match status" value="1"/>
</dbReference>
<dbReference type="Pfam" id="PF14520">
    <property type="entry name" value="HHH_5"/>
    <property type="match status" value="1"/>
</dbReference>
<keyword evidence="5 12" id="KW-0227">DNA damage</keyword>
<evidence type="ECO:0000256" key="6">
    <source>
        <dbReference type="ARBA" id="ARBA00022833"/>
    </source>
</evidence>
<dbReference type="Gene3D" id="3.30.470.30">
    <property type="entry name" value="DNA ligase/mRNA capping enzyme"/>
    <property type="match status" value="1"/>
</dbReference>
<dbReference type="PANTHER" id="PTHR23389:SF9">
    <property type="entry name" value="DNA LIGASE"/>
    <property type="match status" value="1"/>
</dbReference>
<keyword evidence="6 12" id="KW-0862">Zinc</keyword>
<evidence type="ECO:0000256" key="5">
    <source>
        <dbReference type="ARBA" id="ARBA00022763"/>
    </source>
</evidence>
<feature type="binding site" evidence="12">
    <location>
        <begin position="83"/>
        <end position="84"/>
    </location>
    <ligand>
        <name>NAD(+)</name>
        <dbReference type="ChEBI" id="CHEBI:57540"/>
    </ligand>
</feature>
<feature type="binding site" evidence="12">
    <location>
        <position position="420"/>
    </location>
    <ligand>
        <name>Zn(2+)</name>
        <dbReference type="ChEBI" id="CHEBI:29105"/>
    </ligand>
</feature>
<evidence type="ECO:0000256" key="4">
    <source>
        <dbReference type="ARBA" id="ARBA00022723"/>
    </source>
</evidence>
<dbReference type="InterPro" id="IPR001357">
    <property type="entry name" value="BRCT_dom"/>
</dbReference>
<evidence type="ECO:0000256" key="7">
    <source>
        <dbReference type="ARBA" id="ARBA00022842"/>
    </source>
</evidence>
<evidence type="ECO:0000313" key="14">
    <source>
        <dbReference type="EMBL" id="ARU60163.1"/>
    </source>
</evidence>